<dbReference type="OrthoDB" id="7697411at2759"/>
<organism evidence="1 2">
    <name type="scientific">Ladona fulva</name>
    <name type="common">Scarce chaser dragonfly</name>
    <name type="synonym">Libellula fulva</name>
    <dbReference type="NCBI Taxonomy" id="123851"/>
    <lineage>
        <taxon>Eukaryota</taxon>
        <taxon>Metazoa</taxon>
        <taxon>Ecdysozoa</taxon>
        <taxon>Arthropoda</taxon>
        <taxon>Hexapoda</taxon>
        <taxon>Insecta</taxon>
        <taxon>Pterygota</taxon>
        <taxon>Palaeoptera</taxon>
        <taxon>Odonata</taxon>
        <taxon>Epiprocta</taxon>
        <taxon>Anisoptera</taxon>
        <taxon>Libelluloidea</taxon>
        <taxon>Libellulidae</taxon>
        <taxon>Ladona</taxon>
    </lineage>
</organism>
<dbReference type="Pfam" id="PF14223">
    <property type="entry name" value="Retrotran_gag_2"/>
    <property type="match status" value="1"/>
</dbReference>
<reference evidence="1" key="2">
    <citation type="submission" date="2017-10" db="EMBL/GenBank/DDBJ databases">
        <title>Ladona fulva Genome sequencing and assembly.</title>
        <authorList>
            <person name="Murali S."/>
            <person name="Richards S."/>
            <person name="Bandaranaike D."/>
            <person name="Bellair M."/>
            <person name="Blankenburg K."/>
            <person name="Chao H."/>
            <person name="Dinh H."/>
            <person name="Doddapaneni H."/>
            <person name="Dugan-Rocha S."/>
            <person name="Elkadiri S."/>
            <person name="Gnanaolivu R."/>
            <person name="Hernandez B."/>
            <person name="Skinner E."/>
            <person name="Javaid M."/>
            <person name="Lee S."/>
            <person name="Li M."/>
            <person name="Ming W."/>
            <person name="Munidasa M."/>
            <person name="Muniz J."/>
            <person name="Nguyen L."/>
            <person name="Hughes D."/>
            <person name="Osuji N."/>
            <person name="Pu L.-L."/>
            <person name="Puazo M."/>
            <person name="Qu C."/>
            <person name="Quiroz J."/>
            <person name="Raj R."/>
            <person name="Weissenberger G."/>
            <person name="Xin Y."/>
            <person name="Zou X."/>
            <person name="Han Y."/>
            <person name="Worley K."/>
            <person name="Muzny D."/>
            <person name="Gibbs R."/>
        </authorList>
    </citation>
    <scope>NUCLEOTIDE SEQUENCE</scope>
    <source>
        <strain evidence="1">Sampled in the wild</strain>
    </source>
</reference>
<dbReference type="Proteomes" id="UP000792457">
    <property type="component" value="Unassembled WGS sequence"/>
</dbReference>
<reference evidence="1" key="1">
    <citation type="submission" date="2013-04" db="EMBL/GenBank/DDBJ databases">
        <authorList>
            <person name="Qu J."/>
            <person name="Murali S.C."/>
            <person name="Bandaranaike D."/>
            <person name="Bellair M."/>
            <person name="Blankenburg K."/>
            <person name="Chao H."/>
            <person name="Dinh H."/>
            <person name="Doddapaneni H."/>
            <person name="Downs B."/>
            <person name="Dugan-Rocha S."/>
            <person name="Elkadiri S."/>
            <person name="Gnanaolivu R.D."/>
            <person name="Hernandez B."/>
            <person name="Javaid M."/>
            <person name="Jayaseelan J.C."/>
            <person name="Lee S."/>
            <person name="Li M."/>
            <person name="Ming W."/>
            <person name="Munidasa M."/>
            <person name="Muniz J."/>
            <person name="Nguyen L."/>
            <person name="Ongeri F."/>
            <person name="Osuji N."/>
            <person name="Pu L.-L."/>
            <person name="Puazo M."/>
            <person name="Qu C."/>
            <person name="Quiroz J."/>
            <person name="Raj R."/>
            <person name="Weissenberger G."/>
            <person name="Xin Y."/>
            <person name="Zou X."/>
            <person name="Han Y."/>
            <person name="Richards S."/>
            <person name="Worley K."/>
            <person name="Muzny D."/>
            <person name="Gibbs R."/>
        </authorList>
    </citation>
    <scope>NUCLEOTIDE SEQUENCE</scope>
    <source>
        <strain evidence="1">Sampled in the wild</strain>
    </source>
</reference>
<keyword evidence="2" id="KW-1185">Reference proteome</keyword>
<comment type="caution">
    <text evidence="1">The sequence shown here is derived from an EMBL/GenBank/DDBJ whole genome shotgun (WGS) entry which is preliminary data.</text>
</comment>
<evidence type="ECO:0000313" key="2">
    <source>
        <dbReference type="Proteomes" id="UP000792457"/>
    </source>
</evidence>
<evidence type="ECO:0000313" key="1">
    <source>
        <dbReference type="EMBL" id="KAG8239408.1"/>
    </source>
</evidence>
<sequence length="172" mass="19741">MSVSSHTIKPLVTDNYDTWAMQIEAGMVINGSWKYVDGLSADLQVWERLKSEFASSGPVKEAGLLKHISKYKICKGDDIRSQLMDFFDISVQLESLDIAVNLELLTIILLNSLLANFDVFRGAIQARDKFLRPEWLRDKILEEVESRNQKLTVAETMWIKKCKGVFKEKKRD</sequence>
<dbReference type="AlphaFoldDB" id="A0A8K0KS64"/>
<accession>A0A8K0KS64</accession>
<protein>
    <submittedName>
        <fullName evidence="1">Uncharacterized protein</fullName>
    </submittedName>
</protein>
<name>A0A8K0KS64_LADFU</name>
<proteinExistence type="predicted"/>
<dbReference type="EMBL" id="KZ309631">
    <property type="protein sequence ID" value="KAG8239408.1"/>
    <property type="molecule type" value="Genomic_DNA"/>
</dbReference>
<gene>
    <name evidence="1" type="ORF">J437_LFUL019165</name>
</gene>